<keyword evidence="1" id="KW-1133">Transmembrane helix</keyword>
<organism evidence="2 3">
    <name type="scientific">Shewanella yunxiaonensis</name>
    <dbReference type="NCBI Taxonomy" id="2829809"/>
    <lineage>
        <taxon>Bacteria</taxon>
        <taxon>Pseudomonadati</taxon>
        <taxon>Pseudomonadota</taxon>
        <taxon>Gammaproteobacteria</taxon>
        <taxon>Alteromonadales</taxon>
        <taxon>Shewanellaceae</taxon>
        <taxon>Shewanella</taxon>
    </lineage>
</organism>
<feature type="transmembrane region" description="Helical" evidence="1">
    <location>
        <begin position="15"/>
        <end position="38"/>
    </location>
</feature>
<protein>
    <submittedName>
        <fullName evidence="2">DUF3149 domain-containing protein</fullName>
    </submittedName>
</protein>
<keyword evidence="1" id="KW-0472">Membrane</keyword>
<dbReference type="EMBL" id="CP073587">
    <property type="protein sequence ID" value="QUN06352.1"/>
    <property type="molecule type" value="Genomic_DNA"/>
</dbReference>
<keyword evidence="3" id="KW-1185">Reference proteome</keyword>
<keyword evidence="1" id="KW-0812">Transmembrane</keyword>
<dbReference type="Proteomes" id="UP000679575">
    <property type="component" value="Chromosome"/>
</dbReference>
<evidence type="ECO:0000256" key="1">
    <source>
        <dbReference type="SAM" id="Phobius"/>
    </source>
</evidence>
<reference evidence="2 3" key="1">
    <citation type="submission" date="2021-04" db="EMBL/GenBank/DDBJ databases">
        <title>Novel species identification of genus Shewanella.</title>
        <authorList>
            <person name="Liu G."/>
        </authorList>
    </citation>
    <scope>NUCLEOTIDE SEQUENCE [LARGE SCALE GENOMIC DNA]</scope>
    <source>
        <strain evidence="2 3">FJAT-54481</strain>
    </source>
</reference>
<evidence type="ECO:0000313" key="3">
    <source>
        <dbReference type="Proteomes" id="UP000679575"/>
    </source>
</evidence>
<proteinExistence type="predicted"/>
<name>A0ABX7YUK8_9GAMM</name>
<gene>
    <name evidence="2" type="ORF">KDN34_02480</name>
</gene>
<evidence type="ECO:0000313" key="2">
    <source>
        <dbReference type="EMBL" id="QUN06352.1"/>
    </source>
</evidence>
<accession>A0ABX7YUK8</accession>
<sequence length="44" mass="4843">MTQWFDLDVMFTTPLGLLSTLVLLGTVGLLGYLSWVLIVKSAKT</sequence>